<evidence type="ECO:0008006" key="3">
    <source>
        <dbReference type="Google" id="ProtNLM"/>
    </source>
</evidence>
<proteinExistence type="predicted"/>
<dbReference type="SUPFAM" id="SSF56634">
    <property type="entry name" value="Heme-dependent catalase-like"/>
    <property type="match status" value="1"/>
</dbReference>
<protein>
    <recommendedName>
        <fullName evidence="3">Phosphodiesterase</fullName>
    </recommendedName>
</protein>
<sequence length="231" mass="24617">MGTRRQVSVSDIVALPFEWGSALRGKRFFHPLGVLAEGSIERSAPTGRGLPIPSSDVVARVSKATGTPGALPDFIGLAIRVSPPDEGQPWDVLLVSAGSGALSRAVALRPVASWSGHTMTTLMGLHYRGRNWWLRARIVTDIEGLGLSLDTVRDRIERGGVEVALDQACGRGKFTPLGRLTLTRVLDAERGADVSFDPVLNTAPGVSLSPGWLAGLRASAYQRSRDGRDAD</sequence>
<dbReference type="GO" id="GO:0020037">
    <property type="term" value="F:heme binding"/>
    <property type="evidence" value="ECO:0007669"/>
    <property type="project" value="InterPro"/>
</dbReference>
<dbReference type="EMBL" id="CSTD01000004">
    <property type="protein sequence ID" value="CPR12688.1"/>
    <property type="molecule type" value="Genomic_DNA"/>
</dbReference>
<organism evidence="1 2">
    <name type="scientific">Mycobacterium bohemicum DSM 44277</name>
    <dbReference type="NCBI Taxonomy" id="1236609"/>
    <lineage>
        <taxon>Bacteria</taxon>
        <taxon>Bacillati</taxon>
        <taxon>Actinomycetota</taxon>
        <taxon>Actinomycetes</taxon>
        <taxon>Mycobacteriales</taxon>
        <taxon>Mycobacteriaceae</taxon>
        <taxon>Mycobacterium</taxon>
    </lineage>
</organism>
<name>A0A0U0WCL0_MYCBE</name>
<gene>
    <name evidence="1" type="ORF">BN971_03989</name>
</gene>
<reference evidence="1 2" key="1">
    <citation type="submission" date="2015-03" db="EMBL/GenBank/DDBJ databases">
        <authorList>
            <person name="Murphy D."/>
        </authorList>
    </citation>
    <scope>NUCLEOTIDE SEQUENCE [LARGE SCALE GENOMIC DNA]</scope>
    <source>
        <strain evidence="1 2">DSM 44277</strain>
    </source>
</reference>
<accession>A0A0U0WCL0</accession>
<dbReference type="AlphaFoldDB" id="A0A0U0WCL0"/>
<evidence type="ECO:0000313" key="1">
    <source>
        <dbReference type="EMBL" id="CPR12688.1"/>
    </source>
</evidence>
<dbReference type="Proteomes" id="UP000198875">
    <property type="component" value="Unassembled WGS sequence"/>
</dbReference>
<dbReference type="RefSeq" id="WP_276011136.1">
    <property type="nucleotide sequence ID" value="NZ_CSTD01000004.1"/>
</dbReference>
<evidence type="ECO:0000313" key="2">
    <source>
        <dbReference type="Proteomes" id="UP000198875"/>
    </source>
</evidence>
<dbReference type="InterPro" id="IPR020835">
    <property type="entry name" value="Catalase_sf"/>
</dbReference>